<dbReference type="Proteomes" id="UP000260759">
    <property type="component" value="Unassembled WGS sequence"/>
</dbReference>
<evidence type="ECO:0000313" key="4">
    <source>
        <dbReference type="Proteomes" id="UP000283680"/>
    </source>
</evidence>
<accession>A0A396F4C6</accession>
<evidence type="ECO:0000313" key="2">
    <source>
        <dbReference type="EMBL" id="RGQ48741.1"/>
    </source>
</evidence>
<sequence>MICKSRKSKGIIRDNVTEKRFFTKNSFKFRQTLSTNIRKAILTTAVLFSYHSYATCLPQQCYFLTTAVVRLLLSTKRNSFRQCREELKVPM</sequence>
<reference evidence="3 4" key="1">
    <citation type="submission" date="2018-08" db="EMBL/GenBank/DDBJ databases">
        <title>A genome reference for cultivated species of the human gut microbiota.</title>
        <authorList>
            <person name="Zou Y."/>
            <person name="Xue W."/>
            <person name="Luo G."/>
        </authorList>
    </citation>
    <scope>NUCLEOTIDE SEQUENCE [LARGE SCALE GENOMIC DNA]</scope>
    <source>
        <strain evidence="2 4">AF28-11</strain>
        <strain evidence="1 3">OM03-4</strain>
    </source>
</reference>
<dbReference type="EMBL" id="QRTH01000009">
    <property type="protein sequence ID" value="RGQ48741.1"/>
    <property type="molecule type" value="Genomic_DNA"/>
</dbReference>
<gene>
    <name evidence="2" type="ORF">DWY92_15930</name>
    <name evidence="1" type="ORF">DXB37_16025</name>
</gene>
<protein>
    <submittedName>
        <fullName evidence="1">Uncharacterized protein</fullName>
    </submittedName>
</protein>
<dbReference type="Proteomes" id="UP000283680">
    <property type="component" value="Unassembled WGS sequence"/>
</dbReference>
<proteinExistence type="predicted"/>
<dbReference type="EMBL" id="QSVA01000016">
    <property type="protein sequence ID" value="RGN91685.1"/>
    <property type="molecule type" value="Genomic_DNA"/>
</dbReference>
<comment type="caution">
    <text evidence="1">The sequence shown here is derived from an EMBL/GenBank/DDBJ whole genome shotgun (WGS) entry which is preliminary data.</text>
</comment>
<organism evidence="1 3">
    <name type="scientific">Bacteroides uniformis</name>
    <dbReference type="NCBI Taxonomy" id="820"/>
    <lineage>
        <taxon>Bacteria</taxon>
        <taxon>Pseudomonadati</taxon>
        <taxon>Bacteroidota</taxon>
        <taxon>Bacteroidia</taxon>
        <taxon>Bacteroidales</taxon>
        <taxon>Bacteroidaceae</taxon>
        <taxon>Bacteroides</taxon>
    </lineage>
</organism>
<evidence type="ECO:0000313" key="1">
    <source>
        <dbReference type="EMBL" id="RGN91685.1"/>
    </source>
</evidence>
<dbReference type="AlphaFoldDB" id="A0A396F4C6"/>
<name>A0A396F4C6_BACUN</name>
<evidence type="ECO:0000313" key="3">
    <source>
        <dbReference type="Proteomes" id="UP000260759"/>
    </source>
</evidence>